<dbReference type="AlphaFoldDB" id="A0A1T4K145"/>
<dbReference type="SUPFAM" id="SSF50814">
    <property type="entry name" value="Lipocalins"/>
    <property type="match status" value="1"/>
</dbReference>
<dbReference type="RefSeq" id="WP_078767739.1">
    <property type="nucleotide sequence ID" value="NZ_FUWW01000002.1"/>
</dbReference>
<gene>
    <name evidence="1" type="ORF">SAMN02745114_00233</name>
</gene>
<dbReference type="EMBL" id="FUWW01000002">
    <property type="protein sequence ID" value="SJZ36206.1"/>
    <property type="molecule type" value="Genomic_DNA"/>
</dbReference>
<evidence type="ECO:0000313" key="1">
    <source>
        <dbReference type="EMBL" id="SJZ36206.1"/>
    </source>
</evidence>
<dbReference type="OrthoDB" id="1680906at2"/>
<sequence length="141" mass="16150">MAKALITIIGHQKFDDDKDQVEMKTVGTFEHDDDNYIIRYNEELENSTAPLRAKLNIAKDESKVEMIKSGAYSSCLIIEKSKRHLCNYGTEYGDMLMGIFGREIKTEFNETEGTFKFSYDIDINGAISSQNDVIIKFRLCE</sequence>
<organism evidence="1 2">
    <name type="scientific">Eubacterium coprostanoligenes</name>
    <dbReference type="NCBI Taxonomy" id="290054"/>
    <lineage>
        <taxon>Bacteria</taxon>
        <taxon>Bacillati</taxon>
        <taxon>Bacillota</taxon>
        <taxon>Clostridia</taxon>
        <taxon>Eubacteriales</taxon>
        <taxon>Eubacteriaceae</taxon>
        <taxon>Eubacterium</taxon>
    </lineage>
</organism>
<protein>
    <submittedName>
        <fullName evidence="1">Uncharacterized beta-barrel protein YwiB, DUF1934 family</fullName>
    </submittedName>
</protein>
<dbReference type="Proteomes" id="UP000190657">
    <property type="component" value="Unassembled WGS sequence"/>
</dbReference>
<dbReference type="STRING" id="290054.SAMN02745114_00233"/>
<name>A0A1T4K145_9FIRM</name>
<accession>A0A1T4K145</accession>
<reference evidence="1 2" key="1">
    <citation type="submission" date="2017-02" db="EMBL/GenBank/DDBJ databases">
        <authorList>
            <person name="Peterson S.W."/>
        </authorList>
    </citation>
    <scope>NUCLEOTIDE SEQUENCE [LARGE SCALE GENOMIC DNA]</scope>
    <source>
        <strain evidence="1 2">ATCC 51222</strain>
    </source>
</reference>
<proteinExistence type="predicted"/>
<dbReference type="InterPro" id="IPR012674">
    <property type="entry name" value="Calycin"/>
</dbReference>
<dbReference type="Pfam" id="PF09148">
    <property type="entry name" value="DUF1934"/>
    <property type="match status" value="1"/>
</dbReference>
<dbReference type="InterPro" id="IPR015231">
    <property type="entry name" value="DUF1934"/>
</dbReference>
<dbReference type="Gene3D" id="2.40.128.20">
    <property type="match status" value="1"/>
</dbReference>
<keyword evidence="2" id="KW-1185">Reference proteome</keyword>
<evidence type="ECO:0000313" key="2">
    <source>
        <dbReference type="Proteomes" id="UP000190657"/>
    </source>
</evidence>